<name>A0ABT2MAD0_9MYCO</name>
<evidence type="ECO:0000313" key="2">
    <source>
        <dbReference type="Proteomes" id="UP001206639"/>
    </source>
</evidence>
<organism evidence="1 2">
    <name type="scientific">Mycobacterium deserti</name>
    <dbReference type="NCBI Taxonomy" id="2978347"/>
    <lineage>
        <taxon>Bacteria</taxon>
        <taxon>Bacillati</taxon>
        <taxon>Actinomycetota</taxon>
        <taxon>Actinomycetes</taxon>
        <taxon>Mycobacteriales</taxon>
        <taxon>Mycobacteriaceae</taxon>
        <taxon>Mycobacterium</taxon>
    </lineage>
</organism>
<protein>
    <submittedName>
        <fullName evidence="1">Uncharacterized protein</fullName>
    </submittedName>
</protein>
<reference evidence="2" key="1">
    <citation type="submission" date="2023-07" db="EMBL/GenBank/DDBJ databases">
        <authorList>
            <person name="Deng Y."/>
            <person name="Zhang Y.-Q."/>
        </authorList>
    </citation>
    <scope>NUCLEOTIDE SEQUENCE [LARGE SCALE GENOMIC DNA]</scope>
    <source>
        <strain evidence="2">CPCC 205710</strain>
    </source>
</reference>
<gene>
    <name evidence="1" type="ORF">N4S67_06790</name>
</gene>
<dbReference type="EMBL" id="JAODWD010000002">
    <property type="protein sequence ID" value="MCT7658125.1"/>
    <property type="molecule type" value="Genomic_DNA"/>
</dbReference>
<evidence type="ECO:0000313" key="1">
    <source>
        <dbReference type="EMBL" id="MCT7658125.1"/>
    </source>
</evidence>
<comment type="caution">
    <text evidence="1">The sequence shown here is derived from an EMBL/GenBank/DDBJ whole genome shotgun (WGS) entry which is preliminary data.</text>
</comment>
<proteinExistence type="predicted"/>
<sequence>MTAPGAKMNQIIGFSRQLIDHAGAIAVETNDQIDAGTFDYAKWAQAMLKLWDFGLAGSVDLASDVLAPCFTCPPGADEPEYSDYLSAPDSGVARKVSVVPGSFFHVGAPSFVIEDYRISIDPPVLKPHVTHFRVGVLWTGLRSGTYRGTVRLQPEPASDVVIDDILEVIVDL</sequence>
<dbReference type="Proteomes" id="UP001206639">
    <property type="component" value="Unassembled WGS sequence"/>
</dbReference>
<accession>A0ABT2MAD0</accession>
<keyword evidence="2" id="KW-1185">Reference proteome</keyword>
<dbReference type="RefSeq" id="WP_260992206.1">
    <property type="nucleotide sequence ID" value="NZ_JAODWD010000002.1"/>
</dbReference>